<evidence type="ECO:0000313" key="3">
    <source>
        <dbReference type="EMBL" id="AIL59928.1"/>
    </source>
</evidence>
<feature type="domain" description="FecR N-terminal" evidence="2">
    <location>
        <begin position="11"/>
        <end position="53"/>
    </location>
</feature>
<dbReference type="HOGENOM" id="CLU_050192_0_0_6"/>
<accession>A0A077F3D6</accession>
<evidence type="ECO:0000313" key="4">
    <source>
        <dbReference type="Proteomes" id="UP000028931"/>
    </source>
</evidence>
<gene>
    <name evidence="3" type="ORF">PSAKL28_06940</name>
</gene>
<organism evidence="3 4">
    <name type="scientific">Pseudomonas alkylphenolica</name>
    <dbReference type="NCBI Taxonomy" id="237609"/>
    <lineage>
        <taxon>Bacteria</taxon>
        <taxon>Pseudomonadati</taxon>
        <taxon>Pseudomonadota</taxon>
        <taxon>Gammaproteobacteria</taxon>
        <taxon>Pseudomonadales</taxon>
        <taxon>Pseudomonadaceae</taxon>
        <taxon>Pseudomonas</taxon>
    </lineage>
</organism>
<dbReference type="PANTHER" id="PTHR30273:SF2">
    <property type="entry name" value="PROTEIN FECR"/>
    <property type="match status" value="1"/>
</dbReference>
<dbReference type="InterPro" id="IPR006860">
    <property type="entry name" value="FecR"/>
</dbReference>
<name>A0A077F3D6_9PSED</name>
<dbReference type="GO" id="GO:0016989">
    <property type="term" value="F:sigma factor antagonist activity"/>
    <property type="evidence" value="ECO:0007669"/>
    <property type="project" value="TreeGrafter"/>
</dbReference>
<evidence type="ECO:0000259" key="2">
    <source>
        <dbReference type="Pfam" id="PF16220"/>
    </source>
</evidence>
<dbReference type="EMBL" id="CP009048">
    <property type="protein sequence ID" value="AIL59928.1"/>
    <property type="molecule type" value="Genomic_DNA"/>
</dbReference>
<proteinExistence type="predicted"/>
<sequence>MAQALDYRTLEAAATWYVQLNAAQPSDAQLQAWQDWLGKSQAHAQAWARVEKLQRQFGSLPADVALPTLAGVRARRRAVLKTLAMLLAVGATGWSVHESTPALALMAELRTAKGQRRQVRLSDGSQLELNSDSAVDIHFDGLQRQLRLYRGEIMVQTASDPAARPFEVQTAEGRVRALGTRFSVRSDDGQSRVSVLQHAVEIRPVDNPLLMLRLNAGQSVSFDQRQIGSAHSAAPGTGAWTQGMLTVIEWRLADFVSELRRYRPGMLRCAEGIADLRLSGAFRIDDTDTILENLSASLPVKVRYLTRYWVSIEAV</sequence>
<dbReference type="AlphaFoldDB" id="A0A077F3D6"/>
<dbReference type="Pfam" id="PF16220">
    <property type="entry name" value="DUF4880"/>
    <property type="match status" value="1"/>
</dbReference>
<dbReference type="OrthoDB" id="1099576at2"/>
<evidence type="ECO:0000259" key="1">
    <source>
        <dbReference type="Pfam" id="PF04773"/>
    </source>
</evidence>
<dbReference type="Pfam" id="PF04773">
    <property type="entry name" value="FecR"/>
    <property type="match status" value="1"/>
</dbReference>
<feature type="domain" description="FecR protein" evidence="1">
    <location>
        <begin position="108"/>
        <end position="201"/>
    </location>
</feature>
<dbReference type="KEGG" id="palk:PSAKL28_06940"/>
<dbReference type="PANTHER" id="PTHR30273">
    <property type="entry name" value="PERIPLASMIC SIGNAL SENSOR AND SIGMA FACTOR ACTIVATOR FECR-RELATED"/>
    <property type="match status" value="1"/>
</dbReference>
<dbReference type="InterPro" id="IPR032623">
    <property type="entry name" value="FecR_N"/>
</dbReference>
<dbReference type="PIRSF" id="PIRSF018266">
    <property type="entry name" value="FecR"/>
    <property type="match status" value="1"/>
</dbReference>
<protein>
    <submittedName>
        <fullName evidence="3">FecR family anti-sigma factor protein</fullName>
    </submittedName>
</protein>
<dbReference type="eggNOG" id="COG3712">
    <property type="taxonomic scope" value="Bacteria"/>
</dbReference>
<dbReference type="InterPro" id="IPR012373">
    <property type="entry name" value="Ferrdict_sens_TM"/>
</dbReference>
<dbReference type="RefSeq" id="WP_038606672.1">
    <property type="nucleotide sequence ID" value="NZ_CP009048.1"/>
</dbReference>
<dbReference type="Gene3D" id="2.60.120.1440">
    <property type="match status" value="1"/>
</dbReference>
<dbReference type="Proteomes" id="UP000028931">
    <property type="component" value="Chromosome"/>
</dbReference>
<reference evidence="3 4" key="1">
    <citation type="submission" date="2014-07" db="EMBL/GenBank/DDBJ databases">
        <authorList>
            <person name="Lee K."/>
            <person name="Lim J.Y."/>
            <person name="Hwang I."/>
        </authorList>
    </citation>
    <scope>NUCLEOTIDE SEQUENCE [LARGE SCALE GENOMIC DNA]</scope>
    <source>
        <strain evidence="3 4">KL28</strain>
    </source>
</reference>